<dbReference type="Proteomes" id="UP001162164">
    <property type="component" value="Unassembled WGS sequence"/>
</dbReference>
<evidence type="ECO:0000256" key="2">
    <source>
        <dbReference type="ARBA" id="ARBA00023157"/>
    </source>
</evidence>
<dbReference type="SUPFAM" id="SSF54001">
    <property type="entry name" value="Cysteine proteinases"/>
    <property type="match status" value="1"/>
</dbReference>
<feature type="domain" description="Peptidase C1A papain C-terminal" evidence="4">
    <location>
        <begin position="118"/>
        <end position="337"/>
    </location>
</feature>
<dbReference type="SMART" id="SM00848">
    <property type="entry name" value="Inhibitor_I29"/>
    <property type="match status" value="1"/>
</dbReference>
<accession>A0ABQ9K0W0</accession>
<feature type="domain" description="Cathepsin propeptide inhibitor" evidence="5">
    <location>
        <begin position="28"/>
        <end position="88"/>
    </location>
</feature>
<keyword evidence="2" id="KW-1015">Disulfide bond</keyword>
<dbReference type="InterPro" id="IPR013128">
    <property type="entry name" value="Peptidase_C1A"/>
</dbReference>
<evidence type="ECO:0000313" key="6">
    <source>
        <dbReference type="EMBL" id="KAJ8984250.1"/>
    </source>
</evidence>
<comment type="similarity">
    <text evidence="1">Belongs to the peptidase C1 family.</text>
</comment>
<organism evidence="6 7">
    <name type="scientific">Molorchus minor</name>
    <dbReference type="NCBI Taxonomy" id="1323400"/>
    <lineage>
        <taxon>Eukaryota</taxon>
        <taxon>Metazoa</taxon>
        <taxon>Ecdysozoa</taxon>
        <taxon>Arthropoda</taxon>
        <taxon>Hexapoda</taxon>
        <taxon>Insecta</taxon>
        <taxon>Pterygota</taxon>
        <taxon>Neoptera</taxon>
        <taxon>Endopterygota</taxon>
        <taxon>Coleoptera</taxon>
        <taxon>Polyphaga</taxon>
        <taxon>Cucujiformia</taxon>
        <taxon>Chrysomeloidea</taxon>
        <taxon>Cerambycidae</taxon>
        <taxon>Lamiinae</taxon>
        <taxon>Monochamini</taxon>
        <taxon>Molorchus</taxon>
    </lineage>
</organism>
<comment type="caution">
    <text evidence="6">The sequence shown here is derived from an EMBL/GenBank/DDBJ whole genome shotgun (WGS) entry which is preliminary data.</text>
</comment>
<dbReference type="Pfam" id="PF08246">
    <property type="entry name" value="Inhibitor_I29"/>
    <property type="match status" value="1"/>
</dbReference>
<dbReference type="SMART" id="SM00645">
    <property type="entry name" value="Pept_C1"/>
    <property type="match status" value="1"/>
</dbReference>
<keyword evidence="3" id="KW-0732">Signal</keyword>
<dbReference type="EMBL" id="JAPWTJ010000043">
    <property type="protein sequence ID" value="KAJ8984250.1"/>
    <property type="molecule type" value="Genomic_DNA"/>
</dbReference>
<dbReference type="InterPro" id="IPR038765">
    <property type="entry name" value="Papain-like_cys_pep_sf"/>
</dbReference>
<reference evidence="6" key="1">
    <citation type="journal article" date="2023" name="Insect Mol. Biol.">
        <title>Genome sequencing provides insights into the evolution of gene families encoding plant cell wall-degrading enzymes in longhorned beetles.</title>
        <authorList>
            <person name="Shin N.R."/>
            <person name="Okamura Y."/>
            <person name="Kirsch R."/>
            <person name="Pauchet Y."/>
        </authorList>
    </citation>
    <scope>NUCLEOTIDE SEQUENCE</scope>
    <source>
        <strain evidence="6">MMC_N1</strain>
    </source>
</reference>
<sequence>MRIFLVIIFIVISINATLIIADNLDEKWISFKLKHGKKYDTLEEEQRRKTIFSENLYKIKEHNKLYVEGSATYSMTANKFTDLTPEEIIFKKHKGRKNDIFKGIQGVNFVPDADKTSVPKEIDWRDKGAVTRVKDQGNCASSWAFSAVGTLESHYFLKTGNLVELSEQNLIDCSTEEGNIGCGDGCSNAAAAFYYIYLNGIASEKSYPYEATNETCRYNDSENVTSIKYLGRIAEDTEEYLQAAVASIGPISIGIDATDEGFALYDSGVYVGEHCSRKPWFTNHELVAVGYGTTEEGVDYWIVKNSWGEDWGENGYIRMARTRWNICGIASNAFFPIMY</sequence>
<dbReference type="InterPro" id="IPR013201">
    <property type="entry name" value="Prot_inhib_I29"/>
</dbReference>
<dbReference type="CDD" id="cd02248">
    <property type="entry name" value="Peptidase_C1A"/>
    <property type="match status" value="1"/>
</dbReference>
<dbReference type="InterPro" id="IPR025660">
    <property type="entry name" value="Pept_his_AS"/>
</dbReference>
<protein>
    <submittedName>
        <fullName evidence="6">Uncharacterized protein</fullName>
    </submittedName>
</protein>
<evidence type="ECO:0000259" key="5">
    <source>
        <dbReference type="SMART" id="SM00848"/>
    </source>
</evidence>
<evidence type="ECO:0000259" key="4">
    <source>
        <dbReference type="SMART" id="SM00645"/>
    </source>
</evidence>
<dbReference type="PROSITE" id="PS00640">
    <property type="entry name" value="THIOL_PROTEASE_ASN"/>
    <property type="match status" value="1"/>
</dbReference>
<dbReference type="Gene3D" id="3.90.70.10">
    <property type="entry name" value="Cysteine proteinases"/>
    <property type="match status" value="1"/>
</dbReference>
<keyword evidence="7" id="KW-1185">Reference proteome</keyword>
<gene>
    <name evidence="6" type="ORF">NQ317_007482</name>
</gene>
<feature type="signal peptide" evidence="3">
    <location>
        <begin position="1"/>
        <end position="21"/>
    </location>
</feature>
<proteinExistence type="inferred from homology"/>
<evidence type="ECO:0000256" key="3">
    <source>
        <dbReference type="SAM" id="SignalP"/>
    </source>
</evidence>
<evidence type="ECO:0000313" key="7">
    <source>
        <dbReference type="Proteomes" id="UP001162164"/>
    </source>
</evidence>
<dbReference type="PRINTS" id="PR00705">
    <property type="entry name" value="PAPAIN"/>
</dbReference>
<name>A0ABQ9K0W0_9CUCU</name>
<dbReference type="PANTHER" id="PTHR12411">
    <property type="entry name" value="CYSTEINE PROTEASE FAMILY C1-RELATED"/>
    <property type="match status" value="1"/>
</dbReference>
<dbReference type="InterPro" id="IPR039417">
    <property type="entry name" value="Peptidase_C1A_papain-like"/>
</dbReference>
<feature type="chain" id="PRO_5045089331" evidence="3">
    <location>
        <begin position="22"/>
        <end position="339"/>
    </location>
</feature>
<dbReference type="InterPro" id="IPR025661">
    <property type="entry name" value="Pept_asp_AS"/>
</dbReference>
<evidence type="ECO:0000256" key="1">
    <source>
        <dbReference type="ARBA" id="ARBA00008455"/>
    </source>
</evidence>
<dbReference type="Pfam" id="PF00112">
    <property type="entry name" value="Peptidase_C1"/>
    <property type="match status" value="1"/>
</dbReference>
<dbReference type="PROSITE" id="PS00639">
    <property type="entry name" value="THIOL_PROTEASE_HIS"/>
    <property type="match status" value="1"/>
</dbReference>
<dbReference type="InterPro" id="IPR000668">
    <property type="entry name" value="Peptidase_C1A_C"/>
</dbReference>